<feature type="transmembrane region" description="Helical" evidence="3">
    <location>
        <begin position="91"/>
        <end position="112"/>
    </location>
</feature>
<feature type="transmembrane region" description="Helical" evidence="3">
    <location>
        <begin position="286"/>
        <end position="309"/>
    </location>
</feature>
<evidence type="ECO:0000313" key="5">
    <source>
        <dbReference type="EMBL" id="MBB6453387.1"/>
    </source>
</evidence>
<dbReference type="PANTHER" id="PTHR36927">
    <property type="entry name" value="BLR4337 PROTEIN"/>
    <property type="match status" value="1"/>
</dbReference>
<sequence length="385" mass="44616">MKELNNRLYYLDNVKVFLIMLVVAHHAGQPYGGSNGFWYFETDLATNLGKFFSVNAAFFMSLFFMISAYFLPGSIVRKGNKKFLKERFIRLGIPLIIGFFLLIPIIMYFYYINFRNYDTISFLTYYQHIYFGGIGAHPIDWSGPSWPDMQFAHLWFIEHLLVYAIIFTAFRYLFIKLNLFVRLTIHSLTNYHLLGFTIIVALITFFVRIENPIDQWVGFLGFIQTEYAHVPQYVSFFLLGLLAYTNNWFNQLSHRVGITWLTIGLGLAIFRYVTDLSFYAGGGTSISSIIYAFYETFLCTGLCIGIVYFFKEFMNKSNKLLQLLSRNAFGVYILHVPIVVAFQYSLKDIGLNAMSTFLLVTLFGIIGSFLLTYLIRKIPIVNKVL</sequence>
<reference evidence="5 6" key="1">
    <citation type="submission" date="2020-08" db="EMBL/GenBank/DDBJ databases">
        <title>Genomic Encyclopedia of Type Strains, Phase IV (KMG-IV): sequencing the most valuable type-strain genomes for metagenomic binning, comparative biology and taxonomic classification.</title>
        <authorList>
            <person name="Goeker M."/>
        </authorList>
    </citation>
    <scope>NUCLEOTIDE SEQUENCE [LARGE SCALE GENOMIC DNA]</scope>
    <source>
        <strain evidence="5 6">DSM 19612</strain>
    </source>
</reference>
<name>A0A841Q4T3_9BACI</name>
<feature type="transmembrane region" description="Helical" evidence="3">
    <location>
        <begin position="227"/>
        <end position="244"/>
    </location>
</feature>
<keyword evidence="6" id="KW-1185">Reference proteome</keyword>
<dbReference type="InterPro" id="IPR050623">
    <property type="entry name" value="Glucan_succinyl_AcylTrfase"/>
</dbReference>
<dbReference type="InterPro" id="IPR002656">
    <property type="entry name" value="Acyl_transf_3_dom"/>
</dbReference>
<keyword evidence="3" id="KW-0812">Transmembrane</keyword>
<evidence type="ECO:0000259" key="4">
    <source>
        <dbReference type="Pfam" id="PF01757"/>
    </source>
</evidence>
<feature type="domain" description="Acyltransferase 3" evidence="4">
    <location>
        <begin position="9"/>
        <end position="375"/>
    </location>
</feature>
<dbReference type="Proteomes" id="UP000581688">
    <property type="component" value="Unassembled WGS sequence"/>
</dbReference>
<feature type="transmembrane region" description="Helical" evidence="3">
    <location>
        <begin position="329"/>
        <end position="346"/>
    </location>
</feature>
<comment type="caution">
    <text evidence="5">The sequence shown here is derived from an EMBL/GenBank/DDBJ whole genome shotgun (WGS) entry which is preliminary data.</text>
</comment>
<dbReference type="EMBL" id="JACHGH010000004">
    <property type="protein sequence ID" value="MBB6453387.1"/>
    <property type="molecule type" value="Genomic_DNA"/>
</dbReference>
<evidence type="ECO:0000313" key="6">
    <source>
        <dbReference type="Proteomes" id="UP000581688"/>
    </source>
</evidence>
<proteinExistence type="inferred from homology"/>
<dbReference type="PANTHER" id="PTHR36927:SF4">
    <property type="entry name" value="BLR5718 PROTEIN"/>
    <property type="match status" value="1"/>
</dbReference>
<evidence type="ECO:0000256" key="3">
    <source>
        <dbReference type="SAM" id="Phobius"/>
    </source>
</evidence>
<keyword evidence="3" id="KW-0472">Membrane</keyword>
<gene>
    <name evidence="5" type="ORF">HNQ94_001835</name>
</gene>
<dbReference type="GO" id="GO:0016747">
    <property type="term" value="F:acyltransferase activity, transferring groups other than amino-acyl groups"/>
    <property type="evidence" value="ECO:0007669"/>
    <property type="project" value="InterPro"/>
</dbReference>
<protein>
    <submittedName>
        <fullName evidence="5">Peptidoglycan/LPS O-acetylase OafA/YrhL</fullName>
    </submittedName>
</protein>
<evidence type="ECO:0000256" key="1">
    <source>
        <dbReference type="ARBA" id="ARBA00004370"/>
    </source>
</evidence>
<dbReference type="AlphaFoldDB" id="A0A841Q4T3"/>
<evidence type="ECO:0000256" key="2">
    <source>
        <dbReference type="ARBA" id="ARBA00007400"/>
    </source>
</evidence>
<feature type="transmembrane region" description="Helical" evidence="3">
    <location>
        <begin position="187"/>
        <end position="207"/>
    </location>
</feature>
<accession>A0A841Q4T3</accession>
<comment type="similarity">
    <text evidence="2">Belongs to the acyltransferase 3 family.</text>
</comment>
<dbReference type="RefSeq" id="WP_174497880.1">
    <property type="nucleotide sequence ID" value="NZ_CADDWK010000021.1"/>
</dbReference>
<feature type="transmembrane region" description="Helical" evidence="3">
    <location>
        <begin position="352"/>
        <end position="375"/>
    </location>
</feature>
<dbReference type="Pfam" id="PF01757">
    <property type="entry name" value="Acyl_transf_3"/>
    <property type="match status" value="1"/>
</dbReference>
<keyword evidence="3" id="KW-1133">Transmembrane helix</keyword>
<feature type="transmembrane region" description="Helical" evidence="3">
    <location>
        <begin position="154"/>
        <end position="175"/>
    </location>
</feature>
<feature type="transmembrane region" description="Helical" evidence="3">
    <location>
        <begin position="9"/>
        <end position="28"/>
    </location>
</feature>
<comment type="subcellular location">
    <subcellularLocation>
        <location evidence="1">Membrane</location>
    </subcellularLocation>
</comment>
<organism evidence="5 6">
    <name type="scientific">Salirhabdus euzebyi</name>
    <dbReference type="NCBI Taxonomy" id="394506"/>
    <lineage>
        <taxon>Bacteria</taxon>
        <taxon>Bacillati</taxon>
        <taxon>Bacillota</taxon>
        <taxon>Bacilli</taxon>
        <taxon>Bacillales</taxon>
        <taxon>Bacillaceae</taxon>
        <taxon>Salirhabdus</taxon>
    </lineage>
</organism>
<feature type="transmembrane region" description="Helical" evidence="3">
    <location>
        <begin position="48"/>
        <end position="71"/>
    </location>
</feature>
<feature type="transmembrane region" description="Helical" evidence="3">
    <location>
        <begin position="256"/>
        <end position="274"/>
    </location>
</feature>